<evidence type="ECO:0000313" key="2">
    <source>
        <dbReference type="EMBL" id="UTF55497.1"/>
    </source>
</evidence>
<feature type="domain" description="DUF8159" evidence="1">
    <location>
        <begin position="1"/>
        <end position="101"/>
    </location>
</feature>
<dbReference type="Proteomes" id="UP001056855">
    <property type="component" value="Chromosome"/>
</dbReference>
<evidence type="ECO:0000313" key="3">
    <source>
        <dbReference type="Proteomes" id="UP001056855"/>
    </source>
</evidence>
<accession>A0A9E7SWV4</accession>
<dbReference type="AlphaFoldDB" id="A0A9E7SWV4"/>
<reference evidence="2" key="1">
    <citation type="submission" date="2022-06" db="EMBL/GenBank/DDBJ databases">
        <title>Diverse halophilic archaea isolated from saline environments.</title>
        <authorList>
            <person name="Cui H.-L."/>
        </authorList>
    </citation>
    <scope>NUCLEOTIDE SEQUENCE</scope>
    <source>
        <strain evidence="2">WLHS1</strain>
    </source>
</reference>
<dbReference type="Pfam" id="PF26490">
    <property type="entry name" value="DUF8159"/>
    <property type="match status" value="1"/>
</dbReference>
<keyword evidence="3" id="KW-1185">Reference proteome</keyword>
<dbReference type="EMBL" id="CP100355">
    <property type="protein sequence ID" value="UTF55497.1"/>
    <property type="molecule type" value="Genomic_DNA"/>
</dbReference>
<dbReference type="KEGG" id="sawl:NGM29_14355"/>
<protein>
    <recommendedName>
        <fullName evidence="1">DUF8159 domain-containing protein</fullName>
    </recommendedName>
</protein>
<evidence type="ECO:0000259" key="1">
    <source>
        <dbReference type="Pfam" id="PF26490"/>
    </source>
</evidence>
<sequence length="105" mass="12036">MGQGVYVNSLERTDDRTRLEYEMVHDVPGVTTHEVSTIVRIVLTVAEEREWEPGTLEAVSRSTDGDRRGTWRVEREWFDQLGDELSELEFSDLVLDTITHAGSKK</sequence>
<proteinExistence type="predicted"/>
<dbReference type="InterPro" id="IPR058473">
    <property type="entry name" value="DUF8159"/>
</dbReference>
<name>A0A9E7SWV4_9EURY</name>
<organism evidence="2 3">
    <name type="scientific">Natronosalvus rutilus</name>
    <dbReference type="NCBI Taxonomy" id="2953753"/>
    <lineage>
        <taxon>Archaea</taxon>
        <taxon>Methanobacteriati</taxon>
        <taxon>Methanobacteriota</taxon>
        <taxon>Stenosarchaea group</taxon>
        <taxon>Halobacteria</taxon>
        <taxon>Halobacteriales</taxon>
        <taxon>Natrialbaceae</taxon>
        <taxon>Natronosalvus</taxon>
    </lineage>
</organism>
<gene>
    <name evidence="2" type="ORF">NGM29_14355</name>
</gene>